<dbReference type="AlphaFoldDB" id="A0AAN5Z4T0"/>
<dbReference type="InterPro" id="IPR000679">
    <property type="entry name" value="Znf_GATA"/>
</dbReference>
<evidence type="ECO:0000259" key="4">
    <source>
        <dbReference type="PROSITE" id="PS50157"/>
    </source>
</evidence>
<feature type="compositionally biased region" description="Polar residues" evidence="2">
    <location>
        <begin position="123"/>
        <end position="134"/>
    </location>
</feature>
<sequence>MENNHKSESIASHVVKTFESFHDLENALAKTTNSDEPSEGAALESILPTIENDFIRFKMWAGNQAAHRSDPSSLDHRLREAPHLQKQIIYLLKDICESLEDALSNVSENSEPQDQGKGRDQTMQDNDNSSVNSAQDEEFVSSDSDSDCDIPTPVLSTLLLDVREAIDCLLRLSVAIANPASLERFQKLGAGPAEDISFHEPHDIAYVKDRFPKSTDEVANALGKYITRRRQFFKYRYAHREKLAHGIETLASNKETGTCHTETVPETTPTSSPGHFKTMAKFGPQADVIDEDIWSDSGTSQTSYATSAGSAFEGTDPETLEAVPPLHVPPKPSAAKDGMFECPFCYRMIFSRTRTAWKLAVEERDEEETGSYGYDESPSNPHGLSKKALGKLPATLDEQQRRRPSAELKDETWLRINPIFPEQSSDSEAADLLMRSMQQANYDAENRVAEEDKNLTKLQFENESRTGTCGRAWLSLPSHEVAWGDSGGNKSTDEKFSTYLSETRTDPKGVMDLNIQADHSSDSGQGHPQQTRVPQEMAFLSHENRNEVTEPATKIFNSTYEQENASTVPEIQSGSSPTKLADAKPARYQCDECSKVPMPHYQMLSATIANILQVFQQGGTSELSHSREFLFCPVPECRKTFFRNDLLERHVSRHIEIQSAGMMAHSLEIPAGSISAIPMYTSTDAPIARTEYSPLQTPPPQDKAESPIGVSTCSNCFTQTTPLRKQGPGGQQLCSGCFSSLGMQSGLLQPSLSLKPGGLLEGNRGSGSIAMGYRSQYTEMSGKDLDEHSQLGDDIKGKSKVDHQGDADSAS</sequence>
<dbReference type="SMART" id="SM00401">
    <property type="entry name" value="ZnF_GATA"/>
    <property type="match status" value="1"/>
</dbReference>
<dbReference type="InterPro" id="IPR013087">
    <property type="entry name" value="Znf_C2H2_type"/>
</dbReference>
<keyword evidence="1" id="KW-0479">Metal-binding</keyword>
<feature type="compositionally biased region" description="Acidic residues" evidence="2">
    <location>
        <begin position="135"/>
        <end position="147"/>
    </location>
</feature>
<dbReference type="PANTHER" id="PTHR35391">
    <property type="entry name" value="C2H2-TYPE DOMAIN-CONTAINING PROTEIN-RELATED"/>
    <property type="match status" value="1"/>
</dbReference>
<keyword evidence="6" id="KW-1185">Reference proteome</keyword>
<evidence type="ECO:0000313" key="5">
    <source>
        <dbReference type="EMBL" id="KAF5231786.1"/>
    </source>
</evidence>
<keyword evidence="1" id="KW-0863">Zinc-finger</keyword>
<feature type="compositionally biased region" description="Basic and acidic residues" evidence="2">
    <location>
        <begin position="781"/>
        <end position="811"/>
    </location>
</feature>
<dbReference type="PROSITE" id="PS00028">
    <property type="entry name" value="ZINC_FINGER_C2H2_1"/>
    <property type="match status" value="1"/>
</dbReference>
<name>A0AAN5Z4T0_FUSAU</name>
<accession>A0AAN5Z4T0</accession>
<dbReference type="PROSITE" id="PS50114">
    <property type="entry name" value="GATA_ZN_FINGER_2"/>
    <property type="match status" value="1"/>
</dbReference>
<gene>
    <name evidence="5" type="ORF">FAUST_9082</name>
</gene>
<dbReference type="EMBL" id="JAAMOD010000303">
    <property type="protein sequence ID" value="KAF5231786.1"/>
    <property type="molecule type" value="Genomic_DNA"/>
</dbReference>
<feature type="region of interest" description="Disordered" evidence="2">
    <location>
        <begin position="780"/>
        <end position="811"/>
    </location>
</feature>
<dbReference type="GO" id="GO:0008270">
    <property type="term" value="F:zinc ion binding"/>
    <property type="evidence" value="ECO:0007669"/>
    <property type="project" value="UniProtKB-KW"/>
</dbReference>
<evidence type="ECO:0000313" key="6">
    <source>
        <dbReference type="Proteomes" id="UP000537989"/>
    </source>
</evidence>
<dbReference type="PANTHER" id="PTHR35391:SF7">
    <property type="entry name" value="C2H2-TYPE DOMAIN-CONTAINING PROTEIN"/>
    <property type="match status" value="1"/>
</dbReference>
<reference evidence="5 6" key="1">
    <citation type="submission" date="2020-02" db="EMBL/GenBank/DDBJ databases">
        <title>Identification and distribution of gene clusters putatively required for synthesis of sphingolipid metabolism inhibitors in phylogenetically diverse species of the filamentous fungus Fusarium.</title>
        <authorList>
            <person name="Kim H.-S."/>
            <person name="Busman M."/>
            <person name="Brown D.W."/>
            <person name="Divon H."/>
            <person name="Uhlig S."/>
            <person name="Proctor R.H."/>
        </authorList>
    </citation>
    <scope>NUCLEOTIDE SEQUENCE [LARGE SCALE GENOMIC DNA]</scope>
    <source>
        <strain evidence="5 6">NRRL 2903</strain>
    </source>
</reference>
<feature type="domain" description="GATA-type" evidence="3">
    <location>
        <begin position="713"/>
        <end position="737"/>
    </location>
</feature>
<evidence type="ECO:0000256" key="2">
    <source>
        <dbReference type="SAM" id="MobiDB-lite"/>
    </source>
</evidence>
<dbReference type="Proteomes" id="UP000537989">
    <property type="component" value="Unassembled WGS sequence"/>
</dbReference>
<protein>
    <recommendedName>
        <fullName evidence="7">C2H2-type domain-containing protein</fullName>
    </recommendedName>
</protein>
<evidence type="ECO:0000256" key="1">
    <source>
        <dbReference type="PROSITE-ProRule" id="PRU00042"/>
    </source>
</evidence>
<evidence type="ECO:0008006" key="7">
    <source>
        <dbReference type="Google" id="ProtNLM"/>
    </source>
</evidence>
<feature type="region of interest" description="Disordered" evidence="2">
    <location>
        <begin position="364"/>
        <end position="387"/>
    </location>
</feature>
<feature type="compositionally biased region" description="Polar residues" evidence="2">
    <location>
        <begin position="104"/>
        <end position="113"/>
    </location>
</feature>
<evidence type="ECO:0000259" key="3">
    <source>
        <dbReference type="PROSITE" id="PS50114"/>
    </source>
</evidence>
<feature type="region of interest" description="Disordered" evidence="2">
    <location>
        <begin position="104"/>
        <end position="147"/>
    </location>
</feature>
<organism evidence="5 6">
    <name type="scientific">Fusarium austroamericanum</name>
    <dbReference type="NCBI Taxonomy" id="282268"/>
    <lineage>
        <taxon>Eukaryota</taxon>
        <taxon>Fungi</taxon>
        <taxon>Dikarya</taxon>
        <taxon>Ascomycota</taxon>
        <taxon>Pezizomycotina</taxon>
        <taxon>Sordariomycetes</taxon>
        <taxon>Hypocreomycetidae</taxon>
        <taxon>Hypocreales</taxon>
        <taxon>Nectriaceae</taxon>
        <taxon>Fusarium</taxon>
    </lineage>
</organism>
<feature type="domain" description="C2H2-type" evidence="4">
    <location>
        <begin position="630"/>
        <end position="659"/>
    </location>
</feature>
<keyword evidence="1" id="KW-0862">Zinc</keyword>
<dbReference type="GO" id="GO:0006355">
    <property type="term" value="P:regulation of DNA-templated transcription"/>
    <property type="evidence" value="ECO:0007669"/>
    <property type="project" value="InterPro"/>
</dbReference>
<dbReference type="GO" id="GO:0043565">
    <property type="term" value="F:sequence-specific DNA binding"/>
    <property type="evidence" value="ECO:0007669"/>
    <property type="project" value="InterPro"/>
</dbReference>
<dbReference type="PROSITE" id="PS50157">
    <property type="entry name" value="ZINC_FINGER_C2H2_2"/>
    <property type="match status" value="1"/>
</dbReference>
<proteinExistence type="predicted"/>
<comment type="caution">
    <text evidence="5">The sequence shown here is derived from an EMBL/GenBank/DDBJ whole genome shotgun (WGS) entry which is preliminary data.</text>
</comment>